<name>A0A1Y4MNI9_9FIRM</name>
<evidence type="ECO:0000313" key="1">
    <source>
        <dbReference type="EMBL" id="OUP69800.1"/>
    </source>
</evidence>
<dbReference type="AlphaFoldDB" id="A0A1Y4MNI9"/>
<sequence length="398" mass="45888">MDFYIQMGHGMQAMCKELTSEWGGSKIILSPLNLPPERLEKFTSDIEKVNGSVLFDPQLYFPRKYHKNLAKYDYWPQDEITNLENGNCDTLIRKLYELNKRISTSSFILPSFIVSKIDHRWNALQQSYITKAQSYSPDKALISTVAITGEVLSDSTQVEQIIQYIEHWNVEGIYIVCEHPDRYYLVDQPLWLSNLLALVAGIKRQHKKVIVGYASHQMLCLAIAKCDAIASGNFLNVRWFKPEHFETLEDDGISRRAIWYYCPQALSEYKVPFLDIAQRMGKLDVMKPAPEMMNPYCDMLFAGSLPSSTGYKESHAHRHYLCCLRYQSLMATRDSYSETMDSQLLILETAEQILSGLRSKGIRGQDRDFSDIIDVNRAAIAVHDAEFRFTLSREWETL</sequence>
<evidence type="ECO:0000313" key="2">
    <source>
        <dbReference type="Proteomes" id="UP000196386"/>
    </source>
</evidence>
<accession>A0A1Y4MNI9</accession>
<dbReference type="RefSeq" id="WP_087300594.1">
    <property type="nucleotide sequence ID" value="NZ_NFKP01000007.1"/>
</dbReference>
<dbReference type="EMBL" id="NFKP01000007">
    <property type="protein sequence ID" value="OUP69800.1"/>
    <property type="molecule type" value="Genomic_DNA"/>
</dbReference>
<gene>
    <name evidence="1" type="ORF">B5F11_07380</name>
</gene>
<protein>
    <submittedName>
        <fullName evidence="1">Uncharacterized protein</fullName>
    </submittedName>
</protein>
<dbReference type="Proteomes" id="UP000196386">
    <property type="component" value="Unassembled WGS sequence"/>
</dbReference>
<reference evidence="2" key="1">
    <citation type="submission" date="2017-04" db="EMBL/GenBank/DDBJ databases">
        <title>Function of individual gut microbiota members based on whole genome sequencing of pure cultures obtained from chicken caecum.</title>
        <authorList>
            <person name="Medvecky M."/>
            <person name="Cejkova D."/>
            <person name="Polansky O."/>
            <person name="Karasova D."/>
            <person name="Kubasova T."/>
            <person name="Cizek A."/>
            <person name="Rychlik I."/>
        </authorList>
    </citation>
    <scope>NUCLEOTIDE SEQUENCE [LARGE SCALE GENOMIC DNA]</scope>
    <source>
        <strain evidence="2">An175</strain>
    </source>
</reference>
<comment type="caution">
    <text evidence="1">The sequence shown here is derived from an EMBL/GenBank/DDBJ whole genome shotgun (WGS) entry which is preliminary data.</text>
</comment>
<proteinExistence type="predicted"/>
<organism evidence="1 2">
    <name type="scientific">Anaerotruncus colihominis</name>
    <dbReference type="NCBI Taxonomy" id="169435"/>
    <lineage>
        <taxon>Bacteria</taxon>
        <taxon>Bacillati</taxon>
        <taxon>Bacillota</taxon>
        <taxon>Clostridia</taxon>
        <taxon>Eubacteriales</taxon>
        <taxon>Oscillospiraceae</taxon>
        <taxon>Anaerotruncus</taxon>
    </lineage>
</organism>